<feature type="domain" description="CHAT" evidence="1">
    <location>
        <begin position="82"/>
        <end position="417"/>
    </location>
</feature>
<gene>
    <name evidence="2" type="ORF">DFR74_104196</name>
</gene>
<organism evidence="2 3">
    <name type="scientific">Nocardia puris</name>
    <dbReference type="NCBI Taxonomy" id="208602"/>
    <lineage>
        <taxon>Bacteria</taxon>
        <taxon>Bacillati</taxon>
        <taxon>Actinomycetota</taxon>
        <taxon>Actinomycetes</taxon>
        <taxon>Mycobacteriales</taxon>
        <taxon>Nocardiaceae</taxon>
        <taxon>Nocardia</taxon>
    </lineage>
</organism>
<protein>
    <submittedName>
        <fullName evidence="2">CHAT domain-containing protein</fullName>
    </submittedName>
</protein>
<accession>A0A366DQD8</accession>
<evidence type="ECO:0000313" key="3">
    <source>
        <dbReference type="Proteomes" id="UP000252586"/>
    </source>
</evidence>
<comment type="caution">
    <text evidence="2">The sequence shown here is derived from an EMBL/GenBank/DDBJ whole genome shotgun (WGS) entry which is preliminary data.</text>
</comment>
<evidence type="ECO:0000313" key="2">
    <source>
        <dbReference type="EMBL" id="RBO91494.1"/>
    </source>
</evidence>
<reference evidence="2 3" key="1">
    <citation type="submission" date="2018-06" db="EMBL/GenBank/DDBJ databases">
        <title>Genomic Encyclopedia of Type Strains, Phase IV (KMG-IV): sequencing the most valuable type-strain genomes for metagenomic binning, comparative biology and taxonomic classification.</title>
        <authorList>
            <person name="Goeker M."/>
        </authorList>
    </citation>
    <scope>NUCLEOTIDE SEQUENCE [LARGE SCALE GENOMIC DNA]</scope>
    <source>
        <strain evidence="2 3">DSM 44599</strain>
    </source>
</reference>
<dbReference type="STRING" id="1210090.GCA_001613185_00742"/>
<dbReference type="AlphaFoldDB" id="A0A366DQD8"/>
<dbReference type="EMBL" id="QNRE01000004">
    <property type="protein sequence ID" value="RBO91494.1"/>
    <property type="molecule type" value="Genomic_DNA"/>
</dbReference>
<keyword evidence="3" id="KW-1185">Reference proteome</keyword>
<sequence length="421" mass="45357">MPDTTDTQPTAIVRMADAGDLYMSWRWEGDPDARGTAMLPGAQVDEAVAALAAALPDPRGADGLRDCLTTGAFMNRDAEYHLAQQLSRALLPQALAVQLHALHTRGVRPHLRIQPSPRVAQVPWELLAPDPTLRLLDIADVSMLAPAGVVHAPGRVARTWHTDRELPVVAVLDPRVPGFRADSALGSVLGRMDATSPLAARVAEHSARQRLRPEVVDPVEAFRRTDLDRDWLSKTLRAGASRLIYVGHVTAAAPESGRSENAELHLACTAGALGFAEPQRTHRPLSAKDLLLGTHTLSEEPVAGPELWPIPSRVALIACESGGDLRFTEALGLIAAMVNGGAELVTATRWPLPTDLAFQRLAAVDATPLQDVVRAVDTAHDHPDPLTTLAEWQRARLTAWRESAAPADSPLLWSAFATFHT</sequence>
<proteinExistence type="predicted"/>
<dbReference type="Proteomes" id="UP000252586">
    <property type="component" value="Unassembled WGS sequence"/>
</dbReference>
<name>A0A366DQD8_9NOCA</name>
<dbReference type="InterPro" id="IPR024983">
    <property type="entry name" value="CHAT_dom"/>
</dbReference>
<dbReference type="Pfam" id="PF12770">
    <property type="entry name" value="CHAT"/>
    <property type="match status" value="1"/>
</dbReference>
<dbReference type="RefSeq" id="WP_411719601.1">
    <property type="nucleotide sequence ID" value="NZ_QNRE01000004.1"/>
</dbReference>
<evidence type="ECO:0000259" key="1">
    <source>
        <dbReference type="Pfam" id="PF12770"/>
    </source>
</evidence>